<organism evidence="1">
    <name type="scientific">Octopus bimaculoides</name>
    <name type="common">California two-spotted octopus</name>
    <dbReference type="NCBI Taxonomy" id="37653"/>
    <lineage>
        <taxon>Eukaryota</taxon>
        <taxon>Metazoa</taxon>
        <taxon>Spiralia</taxon>
        <taxon>Lophotrochozoa</taxon>
        <taxon>Mollusca</taxon>
        <taxon>Cephalopoda</taxon>
        <taxon>Coleoidea</taxon>
        <taxon>Octopodiformes</taxon>
        <taxon>Octopoda</taxon>
        <taxon>Incirrata</taxon>
        <taxon>Octopodidae</taxon>
        <taxon>Octopus</taxon>
    </lineage>
</organism>
<evidence type="ECO:0000313" key="1">
    <source>
        <dbReference type="EMBL" id="KOF96618.1"/>
    </source>
</evidence>
<dbReference type="AlphaFoldDB" id="A0A0L8I545"/>
<proteinExistence type="predicted"/>
<sequence length="68" mass="8008">MLVPTRARYSCHSLERSELHREGIGVGVASGKKPWYRRIGRREPSFFTLVLVWTIPVSMKGYYYCCRR</sequence>
<name>A0A0L8I545_OCTBM</name>
<dbReference type="EMBL" id="KQ416523">
    <property type="protein sequence ID" value="KOF96618.1"/>
    <property type="molecule type" value="Genomic_DNA"/>
</dbReference>
<gene>
    <name evidence="1" type="ORF">OCBIM_22034205mg</name>
</gene>
<reference evidence="1" key="1">
    <citation type="submission" date="2015-07" db="EMBL/GenBank/DDBJ databases">
        <title>MeaNS - Measles Nucleotide Surveillance Program.</title>
        <authorList>
            <person name="Tran T."/>
            <person name="Druce J."/>
        </authorList>
    </citation>
    <scope>NUCLEOTIDE SEQUENCE</scope>
    <source>
        <strain evidence="1">UCB-OBI-ISO-001</strain>
        <tissue evidence="1">Gonad</tissue>
    </source>
</reference>
<protein>
    <submittedName>
        <fullName evidence="1">Uncharacterized protein</fullName>
    </submittedName>
</protein>
<accession>A0A0L8I545</accession>